<keyword evidence="4" id="KW-1185">Reference proteome</keyword>
<dbReference type="InterPro" id="IPR002052">
    <property type="entry name" value="DNA_methylase_N6_adenine_CS"/>
</dbReference>
<gene>
    <name evidence="3" type="ORF">NF867_14850</name>
</gene>
<dbReference type="CDD" id="cd02440">
    <property type="entry name" value="AdoMet_MTases"/>
    <property type="match status" value="1"/>
</dbReference>
<dbReference type="InterPro" id="IPR029063">
    <property type="entry name" value="SAM-dependent_MTases_sf"/>
</dbReference>
<dbReference type="PANTHER" id="PTHR43542">
    <property type="entry name" value="METHYLTRANSFERASE"/>
    <property type="match status" value="1"/>
</dbReference>
<accession>A0A9X2F4R5</accession>
<evidence type="ECO:0000256" key="1">
    <source>
        <dbReference type="ARBA" id="ARBA00022603"/>
    </source>
</evidence>
<dbReference type="PIRSF" id="PIRSF004553">
    <property type="entry name" value="CHP00095"/>
    <property type="match status" value="1"/>
</dbReference>
<proteinExistence type="predicted"/>
<comment type="caution">
    <text evidence="3">The sequence shown here is derived from an EMBL/GenBank/DDBJ whole genome shotgun (WGS) entry which is preliminary data.</text>
</comment>
<dbReference type="AlphaFoldDB" id="A0A9X2F4R5"/>
<dbReference type="Proteomes" id="UP001155182">
    <property type="component" value="Unassembled WGS sequence"/>
</dbReference>
<evidence type="ECO:0000256" key="2">
    <source>
        <dbReference type="ARBA" id="ARBA00022679"/>
    </source>
</evidence>
<sequence>MRIISGKLKGIRLQAPKNLPVRPTTDISKESLFNILFNRFNFDEINALDLFAGTGNISFELASRGCPSVTSVDKFPGCVEYIKRTAAQHQLSAIKTYKADVFKYLDLENVQYDLIFADPPYDMPNPERIAAKVFEKNLLKADGLLVIEHASQINLDNQPNFSWNRKYGQSTFSFFEISETNQENS</sequence>
<dbReference type="EMBL" id="JAMWYS010000053">
    <property type="protein sequence ID" value="MCO4294140.1"/>
    <property type="molecule type" value="Genomic_DNA"/>
</dbReference>
<dbReference type="SUPFAM" id="SSF53335">
    <property type="entry name" value="S-adenosyl-L-methionine-dependent methyltransferases"/>
    <property type="match status" value="1"/>
</dbReference>
<reference evidence="3" key="1">
    <citation type="submission" date="2022-06" db="EMBL/GenBank/DDBJ databases">
        <title>Solitalea sp. MAHUQ-68 isolated from rhizospheric soil.</title>
        <authorList>
            <person name="Huq M.A."/>
        </authorList>
    </citation>
    <scope>NUCLEOTIDE SEQUENCE</scope>
    <source>
        <strain evidence="3">MAHUQ-68</strain>
    </source>
</reference>
<dbReference type="RefSeq" id="WP_252589109.1">
    <property type="nucleotide sequence ID" value="NZ_JAMWYS010000053.1"/>
</dbReference>
<evidence type="ECO:0000313" key="3">
    <source>
        <dbReference type="EMBL" id="MCO4294140.1"/>
    </source>
</evidence>
<keyword evidence="2" id="KW-0808">Transferase</keyword>
<evidence type="ECO:0000313" key="4">
    <source>
        <dbReference type="Proteomes" id="UP001155182"/>
    </source>
</evidence>
<dbReference type="InterPro" id="IPR004398">
    <property type="entry name" value="RNA_MeTrfase_RsmD"/>
</dbReference>
<dbReference type="Gene3D" id="3.40.50.150">
    <property type="entry name" value="Vaccinia Virus protein VP39"/>
    <property type="match status" value="1"/>
</dbReference>
<dbReference type="Pfam" id="PF03602">
    <property type="entry name" value="Cons_hypoth95"/>
    <property type="match status" value="1"/>
</dbReference>
<dbReference type="PANTHER" id="PTHR43542:SF1">
    <property type="entry name" value="METHYLTRANSFERASE"/>
    <property type="match status" value="1"/>
</dbReference>
<dbReference type="GO" id="GO:0031167">
    <property type="term" value="P:rRNA methylation"/>
    <property type="evidence" value="ECO:0007669"/>
    <property type="project" value="InterPro"/>
</dbReference>
<organism evidence="3 4">
    <name type="scientific">Solitalea agri</name>
    <dbReference type="NCBI Taxonomy" id="2953739"/>
    <lineage>
        <taxon>Bacteria</taxon>
        <taxon>Pseudomonadati</taxon>
        <taxon>Bacteroidota</taxon>
        <taxon>Sphingobacteriia</taxon>
        <taxon>Sphingobacteriales</taxon>
        <taxon>Sphingobacteriaceae</taxon>
        <taxon>Solitalea</taxon>
    </lineage>
</organism>
<dbReference type="GO" id="GO:0008168">
    <property type="term" value="F:methyltransferase activity"/>
    <property type="evidence" value="ECO:0007669"/>
    <property type="project" value="UniProtKB-KW"/>
</dbReference>
<dbReference type="GO" id="GO:0003676">
    <property type="term" value="F:nucleic acid binding"/>
    <property type="evidence" value="ECO:0007669"/>
    <property type="project" value="InterPro"/>
</dbReference>
<name>A0A9X2F4R5_9SPHI</name>
<keyword evidence="1 3" id="KW-0489">Methyltransferase</keyword>
<protein>
    <submittedName>
        <fullName evidence="3">RsmD family RNA methyltransferase</fullName>
    </submittedName>
</protein>
<dbReference type="PROSITE" id="PS00092">
    <property type="entry name" value="N6_MTASE"/>
    <property type="match status" value="1"/>
</dbReference>